<accession>A0A8T0ERK4</accession>
<evidence type="ECO:0000313" key="2">
    <source>
        <dbReference type="EMBL" id="KAF8777076.1"/>
    </source>
</evidence>
<reference evidence="2" key="2">
    <citation type="submission" date="2020-06" db="EMBL/GenBank/DDBJ databases">
        <authorList>
            <person name="Sheffer M."/>
        </authorList>
    </citation>
    <scope>NUCLEOTIDE SEQUENCE</scope>
</reference>
<keyword evidence="1" id="KW-0472">Membrane</keyword>
<evidence type="ECO:0000256" key="1">
    <source>
        <dbReference type="SAM" id="Phobius"/>
    </source>
</evidence>
<gene>
    <name evidence="2" type="ORF">HNY73_013999</name>
</gene>
<keyword evidence="3" id="KW-1185">Reference proteome</keyword>
<feature type="transmembrane region" description="Helical" evidence="1">
    <location>
        <begin position="136"/>
        <end position="157"/>
    </location>
</feature>
<evidence type="ECO:0000313" key="3">
    <source>
        <dbReference type="Proteomes" id="UP000807504"/>
    </source>
</evidence>
<keyword evidence="1" id="KW-1133">Transmembrane helix</keyword>
<dbReference type="EMBL" id="JABXBU010002072">
    <property type="protein sequence ID" value="KAF8777076.1"/>
    <property type="molecule type" value="Genomic_DNA"/>
</dbReference>
<dbReference type="Proteomes" id="UP000807504">
    <property type="component" value="Unassembled WGS sequence"/>
</dbReference>
<keyword evidence="1" id="KW-0812">Transmembrane</keyword>
<organism evidence="2 3">
    <name type="scientific">Argiope bruennichi</name>
    <name type="common">Wasp spider</name>
    <name type="synonym">Aranea bruennichi</name>
    <dbReference type="NCBI Taxonomy" id="94029"/>
    <lineage>
        <taxon>Eukaryota</taxon>
        <taxon>Metazoa</taxon>
        <taxon>Ecdysozoa</taxon>
        <taxon>Arthropoda</taxon>
        <taxon>Chelicerata</taxon>
        <taxon>Arachnida</taxon>
        <taxon>Araneae</taxon>
        <taxon>Araneomorphae</taxon>
        <taxon>Entelegynae</taxon>
        <taxon>Araneoidea</taxon>
        <taxon>Araneidae</taxon>
        <taxon>Argiope</taxon>
    </lineage>
</organism>
<sequence>MRKHCLLYQEVDEPPEIDPSWFEMDEPELMEIFETSKNIFSVFDNPSENDFATNPFLAKNPFELTNTNPFKESIIAKNNPFSGISNEQNVSELNTCSCPKQDTLTLVASRPNHYLKRKVNKVASWKFLRRQRSKTAITLMSILWLQTLFRFYFLAIAANLPFRLCLTHEFLSCFLLINGSRLSIILLLRGSTVFHFTQFENVHRRFCQLVVPDLESRFRHLGLRDFPKRSVTSAVPRF</sequence>
<protein>
    <submittedName>
        <fullName evidence="2">Uncharacterized protein</fullName>
    </submittedName>
</protein>
<reference evidence="2" key="1">
    <citation type="journal article" date="2020" name="bioRxiv">
        <title>Chromosome-level reference genome of the European wasp spider Argiope bruennichi: a resource for studies on range expansion and evolutionary adaptation.</title>
        <authorList>
            <person name="Sheffer M.M."/>
            <person name="Hoppe A."/>
            <person name="Krehenwinkel H."/>
            <person name="Uhl G."/>
            <person name="Kuss A.W."/>
            <person name="Jensen L."/>
            <person name="Jensen C."/>
            <person name="Gillespie R.G."/>
            <person name="Hoff K.J."/>
            <person name="Prost S."/>
        </authorList>
    </citation>
    <scope>NUCLEOTIDE SEQUENCE</scope>
</reference>
<comment type="caution">
    <text evidence="2">The sequence shown here is derived from an EMBL/GenBank/DDBJ whole genome shotgun (WGS) entry which is preliminary data.</text>
</comment>
<proteinExistence type="predicted"/>
<name>A0A8T0ERK4_ARGBR</name>
<dbReference type="AlphaFoldDB" id="A0A8T0ERK4"/>